<dbReference type="InterPro" id="IPR000488">
    <property type="entry name" value="Death_dom"/>
</dbReference>
<protein>
    <recommendedName>
        <fullName evidence="1">Death domain-containing protein</fullName>
    </recommendedName>
</protein>
<dbReference type="SUPFAM" id="SSF47986">
    <property type="entry name" value="DEATH domain"/>
    <property type="match status" value="1"/>
</dbReference>
<dbReference type="EnsemblMetazoa" id="CLYHEMT007168.1">
    <property type="protein sequence ID" value="CLYHEMP007168.1"/>
    <property type="gene ID" value="CLYHEMG007168"/>
</dbReference>
<evidence type="ECO:0000259" key="1">
    <source>
        <dbReference type="PROSITE" id="PS50017"/>
    </source>
</evidence>
<accession>A0A7M5VBJ1</accession>
<sequence length="125" mass="14603">MATVAGFFKLQNGSEVMESQHLNTGIQKQTKRTFDQAFLKDTRPIEENELDDIAEQISRSWRHVGRKLNITESSLNEIDLRTGQNTEREKAFQMLLEWRERFPDDFNRGSHVIRFQASQVVMTTT</sequence>
<dbReference type="CDD" id="cd01670">
    <property type="entry name" value="Death"/>
    <property type="match status" value="1"/>
</dbReference>
<evidence type="ECO:0000313" key="2">
    <source>
        <dbReference type="EnsemblMetazoa" id="CLYHEMP007168.1"/>
    </source>
</evidence>
<reference evidence="2" key="1">
    <citation type="submission" date="2021-01" db="UniProtKB">
        <authorList>
            <consortium name="EnsemblMetazoa"/>
        </authorList>
    </citation>
    <scope>IDENTIFICATION</scope>
</reference>
<dbReference type="InterPro" id="IPR011029">
    <property type="entry name" value="DEATH-like_dom_sf"/>
</dbReference>
<dbReference type="GO" id="GO:0007165">
    <property type="term" value="P:signal transduction"/>
    <property type="evidence" value="ECO:0007669"/>
    <property type="project" value="InterPro"/>
</dbReference>
<organism evidence="2 3">
    <name type="scientific">Clytia hemisphaerica</name>
    <dbReference type="NCBI Taxonomy" id="252671"/>
    <lineage>
        <taxon>Eukaryota</taxon>
        <taxon>Metazoa</taxon>
        <taxon>Cnidaria</taxon>
        <taxon>Hydrozoa</taxon>
        <taxon>Hydroidolina</taxon>
        <taxon>Leptothecata</taxon>
        <taxon>Obeliida</taxon>
        <taxon>Clytiidae</taxon>
        <taxon>Clytia</taxon>
    </lineage>
</organism>
<dbReference type="AlphaFoldDB" id="A0A7M5VBJ1"/>
<dbReference type="Gene3D" id="1.10.533.10">
    <property type="entry name" value="Death Domain, Fas"/>
    <property type="match status" value="1"/>
</dbReference>
<dbReference type="Pfam" id="PF00531">
    <property type="entry name" value="Death"/>
    <property type="match status" value="1"/>
</dbReference>
<evidence type="ECO:0000313" key="3">
    <source>
        <dbReference type="Proteomes" id="UP000594262"/>
    </source>
</evidence>
<dbReference type="PROSITE" id="PS50017">
    <property type="entry name" value="DEATH_DOMAIN"/>
    <property type="match status" value="1"/>
</dbReference>
<name>A0A7M5VBJ1_9CNID</name>
<keyword evidence="3" id="KW-1185">Reference proteome</keyword>
<proteinExistence type="predicted"/>
<dbReference type="Proteomes" id="UP000594262">
    <property type="component" value="Unplaced"/>
</dbReference>
<feature type="domain" description="Death" evidence="1">
    <location>
        <begin position="46"/>
        <end position="101"/>
    </location>
</feature>
<dbReference type="OrthoDB" id="5985756at2759"/>